<gene>
    <name evidence="3" type="ORF">METZ01_LOCUS329648</name>
</gene>
<dbReference type="AlphaFoldDB" id="A0A382PTW4"/>
<dbReference type="GO" id="GO:0005829">
    <property type="term" value="C:cytosol"/>
    <property type="evidence" value="ECO:0007669"/>
    <property type="project" value="TreeGrafter"/>
</dbReference>
<keyword evidence="1" id="KW-0560">Oxidoreductase</keyword>
<feature type="domain" description="D-isomer specific 2-hydroxyacid dehydrogenase NAD-binding" evidence="2">
    <location>
        <begin position="111"/>
        <end position="270"/>
    </location>
</feature>
<protein>
    <recommendedName>
        <fullName evidence="2">D-isomer specific 2-hydroxyacid dehydrogenase NAD-binding domain-containing protein</fullName>
    </recommendedName>
</protein>
<dbReference type="InterPro" id="IPR036291">
    <property type="entry name" value="NAD(P)-bd_dom_sf"/>
</dbReference>
<dbReference type="SUPFAM" id="SSF52283">
    <property type="entry name" value="Formate/glycerate dehydrogenase catalytic domain-like"/>
    <property type="match status" value="1"/>
</dbReference>
<dbReference type="SUPFAM" id="SSF51735">
    <property type="entry name" value="NAD(P)-binding Rossmann-fold domains"/>
    <property type="match status" value="1"/>
</dbReference>
<accession>A0A382PTW4</accession>
<dbReference type="PANTHER" id="PTHR10996:SF283">
    <property type="entry name" value="GLYOXYLATE_HYDROXYPYRUVATE REDUCTASE B"/>
    <property type="match status" value="1"/>
</dbReference>
<dbReference type="Gene3D" id="3.40.50.720">
    <property type="entry name" value="NAD(P)-binding Rossmann-like Domain"/>
    <property type="match status" value="2"/>
</dbReference>
<dbReference type="PROSITE" id="PS00670">
    <property type="entry name" value="D_2_HYDROXYACID_DH_2"/>
    <property type="match status" value="1"/>
</dbReference>
<dbReference type="InterPro" id="IPR029753">
    <property type="entry name" value="D-isomer_DH_CS"/>
</dbReference>
<dbReference type="GO" id="GO:0051287">
    <property type="term" value="F:NAD binding"/>
    <property type="evidence" value="ECO:0007669"/>
    <property type="project" value="InterPro"/>
</dbReference>
<sequence>VADLFISTSPFGVSEPSIMDPLRQSGFSWDNNTTGRKLKPEELLDAAANCKALVAGTENLMPLIEVNPSLKMISRVGIGLDGVPLHECRRRGIRVSWTPDAVTQAVAELTVGLMINSTRFVRLLDEEIRNQDWSRPAGRGIGESIIGLLGFGRIGSTVASLLSSFQPKNVLVCDIADKTEEISILRKKGLSIRNASLEEAVRSSHILSLHLPLWKATRHLIGEKELSMMPEDSVLINTARGGIVDEEALELALKHQKILGAAIDVFENEPY</sequence>
<feature type="non-terminal residue" evidence="3">
    <location>
        <position position="1"/>
    </location>
</feature>
<dbReference type="InterPro" id="IPR006140">
    <property type="entry name" value="D-isomer_DH_NAD-bd"/>
</dbReference>
<evidence type="ECO:0000256" key="1">
    <source>
        <dbReference type="ARBA" id="ARBA00023002"/>
    </source>
</evidence>
<name>A0A382PTW4_9ZZZZ</name>
<organism evidence="3">
    <name type="scientific">marine metagenome</name>
    <dbReference type="NCBI Taxonomy" id="408172"/>
    <lineage>
        <taxon>unclassified sequences</taxon>
        <taxon>metagenomes</taxon>
        <taxon>ecological metagenomes</taxon>
    </lineage>
</organism>
<dbReference type="PROSITE" id="PS00671">
    <property type="entry name" value="D_2_HYDROXYACID_DH_3"/>
    <property type="match status" value="1"/>
</dbReference>
<evidence type="ECO:0000259" key="2">
    <source>
        <dbReference type="Pfam" id="PF02826"/>
    </source>
</evidence>
<dbReference type="EMBL" id="UINC01109760">
    <property type="protein sequence ID" value="SVC76794.1"/>
    <property type="molecule type" value="Genomic_DNA"/>
</dbReference>
<evidence type="ECO:0000313" key="3">
    <source>
        <dbReference type="EMBL" id="SVC76794.1"/>
    </source>
</evidence>
<reference evidence="3" key="1">
    <citation type="submission" date="2018-05" db="EMBL/GenBank/DDBJ databases">
        <authorList>
            <person name="Lanie J.A."/>
            <person name="Ng W.-L."/>
            <person name="Kazmierczak K.M."/>
            <person name="Andrzejewski T.M."/>
            <person name="Davidsen T.M."/>
            <person name="Wayne K.J."/>
            <person name="Tettelin H."/>
            <person name="Glass J.I."/>
            <person name="Rusch D."/>
            <person name="Podicherti R."/>
            <person name="Tsui H.-C.T."/>
            <person name="Winkler M.E."/>
        </authorList>
    </citation>
    <scope>NUCLEOTIDE SEQUENCE</scope>
</reference>
<dbReference type="InterPro" id="IPR050223">
    <property type="entry name" value="D-isomer_2-hydroxyacid_DH"/>
</dbReference>
<dbReference type="GO" id="GO:0016618">
    <property type="term" value="F:hydroxypyruvate reductase [NAD(P)H] activity"/>
    <property type="evidence" value="ECO:0007669"/>
    <property type="project" value="TreeGrafter"/>
</dbReference>
<dbReference type="PANTHER" id="PTHR10996">
    <property type="entry name" value="2-HYDROXYACID DEHYDROGENASE-RELATED"/>
    <property type="match status" value="1"/>
</dbReference>
<proteinExistence type="predicted"/>
<dbReference type="GO" id="GO:0030267">
    <property type="term" value="F:glyoxylate reductase (NADPH) activity"/>
    <property type="evidence" value="ECO:0007669"/>
    <property type="project" value="TreeGrafter"/>
</dbReference>
<feature type="non-terminal residue" evidence="3">
    <location>
        <position position="271"/>
    </location>
</feature>
<dbReference type="Pfam" id="PF02826">
    <property type="entry name" value="2-Hacid_dh_C"/>
    <property type="match status" value="1"/>
</dbReference>